<feature type="signal peptide" evidence="1">
    <location>
        <begin position="1"/>
        <end position="22"/>
    </location>
</feature>
<dbReference type="AlphaFoldDB" id="K2NWF8"/>
<dbReference type="OrthoDB" id="242856at2759"/>
<reference evidence="2 3" key="1">
    <citation type="journal article" date="2012" name="BMC Genomics">
        <title>Comparative genomic analysis of human infective Trypanosoma cruzi lineages with the bat-restricted subspecies T. cruzi marinkellei.</title>
        <authorList>
            <person name="Franzen O."/>
            <person name="Talavera-Lopez C."/>
            <person name="Ochaya S."/>
            <person name="Butler C.E."/>
            <person name="Messenger L.A."/>
            <person name="Lewis M.D."/>
            <person name="Llewellyn M.S."/>
            <person name="Marinkelle C.J."/>
            <person name="Tyler K.M."/>
            <person name="Miles M.A."/>
            <person name="Andersson B."/>
        </authorList>
    </citation>
    <scope>NUCLEOTIDE SEQUENCE [LARGE SCALE GENOMIC DNA]</scope>
    <source>
        <strain evidence="2 3">B7</strain>
    </source>
</reference>
<organism evidence="2 3">
    <name type="scientific">Trypanosoma cruzi marinkellei</name>
    <dbReference type="NCBI Taxonomy" id="85056"/>
    <lineage>
        <taxon>Eukaryota</taxon>
        <taxon>Discoba</taxon>
        <taxon>Euglenozoa</taxon>
        <taxon>Kinetoplastea</taxon>
        <taxon>Metakinetoplastina</taxon>
        <taxon>Trypanosomatida</taxon>
        <taxon>Trypanosomatidae</taxon>
        <taxon>Trypanosoma</taxon>
        <taxon>Schizotrypanum</taxon>
    </lineage>
</organism>
<keyword evidence="3" id="KW-1185">Reference proteome</keyword>
<comment type="caution">
    <text evidence="2">The sequence shown here is derived from an EMBL/GenBank/DDBJ whole genome shotgun (WGS) entry which is preliminary data.</text>
</comment>
<gene>
    <name evidence="2" type="ORF">MOQ_000378</name>
</gene>
<proteinExistence type="predicted"/>
<feature type="chain" id="PRO_5003865861" evidence="1">
    <location>
        <begin position="23"/>
        <end position="446"/>
    </location>
</feature>
<protein>
    <submittedName>
        <fullName evidence="2">Uncharacterized protein</fullName>
    </submittedName>
</protein>
<keyword evidence="1" id="KW-0732">Signal</keyword>
<name>K2NWF8_TRYCR</name>
<sequence length="446" mass="49696">MSAKFCLATAFFTLFLCVLLTAFETWLRCDDVFGLDGDDHISVLRNGDAVFIDAVVNKGFFSQMSEGGNTSGEDPKASFTADVDTSQVLAVIVMNAPSLPEGVISSITKARLLHGVRTALLAGAPWIIIPGSVEERRSAEKFLWELPSPSEALFPDATLSELPDKIQKLALQMRDSMSFDTSLKNWIRRGRLLKRLSHASHADEGMKVEDMSSPRLLRYGAAEWILPGFLWGEADQSEEAETTTNAEQAVRLMKQRLLAVHADFQNEDSKERPTEKNAQANRSCFNVIVVSSMHNERYARAMVYSTMRRDWGASSSLGALQQSVSRIKQQEQQKQIFSECIHVLVTSAGDVEPTWEVPSPLFVRGPIQSMTNFSLQSSFVARFLGVYAHAIHANYRRWFACMQVSLLSYGPLSLIHEICMIIVAHLTETLSVRDLAYSTFDRPNGS</sequence>
<dbReference type="Proteomes" id="UP000007350">
    <property type="component" value="Unassembled WGS sequence"/>
</dbReference>
<accession>K2NWF8</accession>
<dbReference type="EMBL" id="AHKC01001254">
    <property type="protein sequence ID" value="EKF39396.1"/>
    <property type="molecule type" value="Genomic_DNA"/>
</dbReference>
<evidence type="ECO:0000313" key="2">
    <source>
        <dbReference type="EMBL" id="EKF39396.1"/>
    </source>
</evidence>
<evidence type="ECO:0000313" key="3">
    <source>
        <dbReference type="Proteomes" id="UP000007350"/>
    </source>
</evidence>
<evidence type="ECO:0000256" key="1">
    <source>
        <dbReference type="SAM" id="SignalP"/>
    </source>
</evidence>